<dbReference type="AlphaFoldDB" id="A0A1I3CE76"/>
<dbReference type="SUPFAM" id="SSF54197">
    <property type="entry name" value="HIT-like"/>
    <property type="match status" value="1"/>
</dbReference>
<dbReference type="GO" id="GO:0016787">
    <property type="term" value="F:hydrolase activity"/>
    <property type="evidence" value="ECO:0007669"/>
    <property type="project" value="UniProtKB-KW"/>
</dbReference>
<keyword evidence="4" id="KW-1185">Reference proteome</keyword>
<dbReference type="Pfam" id="PF01230">
    <property type="entry name" value="HIT"/>
    <property type="match status" value="1"/>
</dbReference>
<dbReference type="STRING" id="1576369.SAMN05421753_102239"/>
<dbReference type="InterPro" id="IPR011146">
    <property type="entry name" value="HIT-like"/>
</dbReference>
<dbReference type="EMBL" id="FOQD01000002">
    <property type="protein sequence ID" value="SFH72703.1"/>
    <property type="molecule type" value="Genomic_DNA"/>
</dbReference>
<dbReference type="InterPro" id="IPR026026">
    <property type="entry name" value="HIT_Hint"/>
</dbReference>
<feature type="domain" description="HIT" evidence="2">
    <location>
        <begin position="33"/>
        <end position="101"/>
    </location>
</feature>
<evidence type="ECO:0000313" key="4">
    <source>
        <dbReference type="Proteomes" id="UP000199518"/>
    </source>
</evidence>
<dbReference type="Proteomes" id="UP000199518">
    <property type="component" value="Unassembled WGS sequence"/>
</dbReference>
<organism evidence="3 4">
    <name type="scientific">Planctomicrobium piriforme</name>
    <dbReference type="NCBI Taxonomy" id="1576369"/>
    <lineage>
        <taxon>Bacteria</taxon>
        <taxon>Pseudomonadati</taxon>
        <taxon>Planctomycetota</taxon>
        <taxon>Planctomycetia</taxon>
        <taxon>Planctomycetales</taxon>
        <taxon>Planctomycetaceae</taxon>
        <taxon>Planctomicrobium</taxon>
    </lineage>
</organism>
<evidence type="ECO:0000256" key="1">
    <source>
        <dbReference type="PROSITE-ProRule" id="PRU00464"/>
    </source>
</evidence>
<dbReference type="RefSeq" id="WP_092047926.1">
    <property type="nucleotide sequence ID" value="NZ_FOQD01000002.1"/>
</dbReference>
<dbReference type="PROSITE" id="PS51084">
    <property type="entry name" value="HIT_2"/>
    <property type="match status" value="1"/>
</dbReference>
<name>A0A1I3CE76_9PLAN</name>
<accession>A0A1I3CE76</accession>
<comment type="caution">
    <text evidence="1">Lacks conserved residue(s) required for the propagation of feature annotation.</text>
</comment>
<dbReference type="OrthoDB" id="9799145at2"/>
<proteinExistence type="predicted"/>
<dbReference type="Gene3D" id="3.30.428.10">
    <property type="entry name" value="HIT-like"/>
    <property type="match status" value="1"/>
</dbReference>
<gene>
    <name evidence="3" type="ORF">SAMN05421753_102239</name>
</gene>
<evidence type="ECO:0000259" key="2">
    <source>
        <dbReference type="PROSITE" id="PS51084"/>
    </source>
</evidence>
<evidence type="ECO:0000313" key="3">
    <source>
        <dbReference type="EMBL" id="SFH72703.1"/>
    </source>
</evidence>
<protein>
    <submittedName>
        <fullName evidence="3">Diadenosine tetraphosphate (Ap4A) hydrolase</fullName>
    </submittedName>
</protein>
<dbReference type="InterPro" id="IPR036265">
    <property type="entry name" value="HIT-like_sf"/>
</dbReference>
<reference evidence="4" key="1">
    <citation type="submission" date="2016-10" db="EMBL/GenBank/DDBJ databases">
        <authorList>
            <person name="Varghese N."/>
            <person name="Submissions S."/>
        </authorList>
    </citation>
    <scope>NUCLEOTIDE SEQUENCE [LARGE SCALE GENOMIC DNA]</scope>
    <source>
        <strain evidence="4">DSM 26348</strain>
    </source>
</reference>
<keyword evidence="3" id="KW-0378">Hydrolase</keyword>
<dbReference type="PIRSF" id="PIRSF000714">
    <property type="entry name" value="HIT"/>
    <property type="match status" value="1"/>
</dbReference>
<sequence>MELHPQLLADCHHLGRFPNCHVLLHRNAVVPWLILVPETTVSDLLDLPAEQLNSVMAEAAVCAQLMKQTFGLAKINFAALGNVVPQLHLHVIGRHSGDNCWPKPVWGNLTATASYSTERVRELAEELSKLGGPSGFQVQRETN</sequence>